<keyword evidence="1" id="KW-1133">Transmembrane helix</keyword>
<evidence type="ECO:0000259" key="2">
    <source>
        <dbReference type="Pfam" id="PF13273"/>
    </source>
</evidence>
<evidence type="ECO:0000313" key="3">
    <source>
        <dbReference type="EMBL" id="ACV22706.1"/>
    </source>
</evidence>
<organism evidence="3 4">
    <name type="scientific">Slackia heliotrinireducens (strain ATCC 29202 / DSM 20476 / NCTC 11029 / RHS 1)</name>
    <name type="common">Peptococcus heliotrinreducens</name>
    <dbReference type="NCBI Taxonomy" id="471855"/>
    <lineage>
        <taxon>Bacteria</taxon>
        <taxon>Bacillati</taxon>
        <taxon>Actinomycetota</taxon>
        <taxon>Coriobacteriia</taxon>
        <taxon>Eggerthellales</taxon>
        <taxon>Eggerthellaceae</taxon>
        <taxon>Slackia</taxon>
    </lineage>
</organism>
<dbReference type="Pfam" id="PF13273">
    <property type="entry name" value="DUF4064"/>
    <property type="match status" value="1"/>
</dbReference>
<dbReference type="eggNOG" id="COG3302">
    <property type="taxonomic scope" value="Bacteria"/>
</dbReference>
<protein>
    <recommendedName>
        <fullName evidence="2">DUF4064 domain-containing protein</fullName>
    </recommendedName>
</protein>
<feature type="transmembrane region" description="Helical" evidence="1">
    <location>
        <begin position="229"/>
        <end position="249"/>
    </location>
</feature>
<feature type="transmembrane region" description="Helical" evidence="1">
    <location>
        <begin position="6"/>
        <end position="27"/>
    </location>
</feature>
<proteinExistence type="predicted"/>
<feature type="transmembrane region" description="Helical" evidence="1">
    <location>
        <begin position="261"/>
        <end position="288"/>
    </location>
</feature>
<accession>C7N721</accession>
<dbReference type="RefSeq" id="WP_012798808.1">
    <property type="nucleotide sequence ID" value="NC_013165.1"/>
</dbReference>
<dbReference type="KEGG" id="shi:Shel_16870"/>
<evidence type="ECO:0000256" key="1">
    <source>
        <dbReference type="SAM" id="Phobius"/>
    </source>
</evidence>
<keyword evidence="1" id="KW-0812">Transmembrane</keyword>
<keyword evidence="4" id="KW-1185">Reference proteome</keyword>
<reference evidence="3 4" key="1">
    <citation type="journal article" date="2009" name="Stand. Genomic Sci.">
        <title>Complete genome sequence of Slackia heliotrinireducens type strain (RHS 1).</title>
        <authorList>
            <person name="Pukall R."/>
            <person name="Lapidus A."/>
            <person name="Nolan M."/>
            <person name="Copeland A."/>
            <person name="Glavina Del Rio T."/>
            <person name="Lucas S."/>
            <person name="Chen F."/>
            <person name="Tice H."/>
            <person name="Cheng J.F."/>
            <person name="Chertkov O."/>
            <person name="Bruce D."/>
            <person name="Goodwin L."/>
            <person name="Kuske C."/>
            <person name="Brettin T."/>
            <person name="Detter J.C."/>
            <person name="Han C."/>
            <person name="Pitluck S."/>
            <person name="Pati A."/>
            <person name="Mavrommatis K."/>
            <person name="Ivanova N."/>
            <person name="Ovchinnikova G."/>
            <person name="Chen A."/>
            <person name="Palaniappan K."/>
            <person name="Schneider S."/>
            <person name="Rohde M."/>
            <person name="Chain P."/>
            <person name="D'haeseleer P."/>
            <person name="Goker M."/>
            <person name="Bristow J."/>
            <person name="Eisen J.A."/>
            <person name="Markowitz V."/>
            <person name="Kyrpides N.C."/>
            <person name="Klenk H.P."/>
            <person name="Hugenholtz P."/>
        </authorList>
    </citation>
    <scope>NUCLEOTIDE SEQUENCE [LARGE SCALE GENOMIC DNA]</scope>
    <source>
        <strain evidence="4">ATCC 29202 / DSM 20476 / NCTC 11029 / RHS 1</strain>
    </source>
</reference>
<evidence type="ECO:0000313" key="4">
    <source>
        <dbReference type="Proteomes" id="UP000002026"/>
    </source>
</evidence>
<gene>
    <name evidence="3" type="ordered locus">Shel_16870</name>
</gene>
<feature type="transmembrane region" description="Helical" evidence="1">
    <location>
        <begin position="80"/>
        <end position="97"/>
    </location>
</feature>
<dbReference type="STRING" id="471855.Shel_16870"/>
<dbReference type="AlphaFoldDB" id="C7N721"/>
<keyword evidence="1" id="KW-0472">Membrane</keyword>
<feature type="transmembrane region" description="Helical" evidence="1">
    <location>
        <begin position="109"/>
        <end position="130"/>
    </location>
</feature>
<dbReference type="EMBL" id="CP001684">
    <property type="protein sequence ID" value="ACV22706.1"/>
    <property type="molecule type" value="Genomic_DNA"/>
</dbReference>
<feature type="domain" description="DUF4064" evidence="2">
    <location>
        <begin position="173"/>
        <end position="272"/>
    </location>
</feature>
<name>C7N721_SLAHD</name>
<dbReference type="Proteomes" id="UP000002026">
    <property type="component" value="Chromosome"/>
</dbReference>
<feature type="transmembrane region" description="Helical" evidence="1">
    <location>
        <begin position="142"/>
        <end position="162"/>
    </location>
</feature>
<dbReference type="InterPro" id="IPR025273">
    <property type="entry name" value="DUF4064"/>
</dbReference>
<dbReference type="HOGENOM" id="CLU_085019_0_0_11"/>
<feature type="transmembrane region" description="Helical" evidence="1">
    <location>
        <begin position="39"/>
        <end position="60"/>
    </location>
</feature>
<feature type="transmembrane region" description="Helical" evidence="1">
    <location>
        <begin position="174"/>
        <end position="192"/>
    </location>
</feature>
<sequence length="289" mass="30605">MEVQIPLVIFTSFLAWAAGSYATQCILAFKGKARSIQQLAIIVSVVILAVGGIAVTFHLTHLFNIFKGFGHLSSGITQELIAIVLMVVVMLIHFLMVRRSESGDTPKWVAVAGVLVSLVLIVAMGHSYMMPARPAWDSVLQLLSLLGAACILGPATVAVLAAVKGEQVEELGMYNLIGTAANAVLAAAYLGFMQVASSSLQSFAYYFDPTHPNYALKASADVSIFSGSALPATVIAIVAIVVSLLAVFMGKKDGNWKLWGAVIVAAGLVCAFALRVVMYVMGASLFMIY</sequence>